<evidence type="ECO:0000313" key="3">
    <source>
        <dbReference type="EMBL" id="KAH7309161.1"/>
    </source>
</evidence>
<keyword evidence="1" id="KW-0472">Membrane</keyword>
<organism evidence="3 4">
    <name type="scientific">Stachybotrys elegans</name>
    <dbReference type="NCBI Taxonomy" id="80388"/>
    <lineage>
        <taxon>Eukaryota</taxon>
        <taxon>Fungi</taxon>
        <taxon>Dikarya</taxon>
        <taxon>Ascomycota</taxon>
        <taxon>Pezizomycotina</taxon>
        <taxon>Sordariomycetes</taxon>
        <taxon>Hypocreomycetidae</taxon>
        <taxon>Hypocreales</taxon>
        <taxon>Stachybotryaceae</taxon>
        <taxon>Stachybotrys</taxon>
    </lineage>
</organism>
<keyword evidence="4" id="KW-1185">Reference proteome</keyword>
<dbReference type="OrthoDB" id="3009728at2759"/>
<feature type="transmembrane region" description="Helical" evidence="1">
    <location>
        <begin position="117"/>
        <end position="137"/>
    </location>
</feature>
<protein>
    <submittedName>
        <fullName evidence="3">Uncharacterized protein</fullName>
    </submittedName>
</protein>
<evidence type="ECO:0000256" key="2">
    <source>
        <dbReference type="SAM" id="SignalP"/>
    </source>
</evidence>
<feature type="transmembrane region" description="Helical" evidence="1">
    <location>
        <begin position="349"/>
        <end position="370"/>
    </location>
</feature>
<evidence type="ECO:0000313" key="4">
    <source>
        <dbReference type="Proteomes" id="UP000813444"/>
    </source>
</evidence>
<keyword evidence="1" id="KW-1133">Transmembrane helix</keyword>
<keyword evidence="1" id="KW-0812">Transmembrane</keyword>
<dbReference type="AlphaFoldDB" id="A0A8K0WND3"/>
<sequence length="389" mass="43646">MRVLFPFLLIAHLGLSSASTIPFGTESLLQQYFPDYRDGFRAIIKHECTTAYCEYMWELDRMEEAEFYHINCNITEETYTQPSCINESDPDLNFDIVTGETCLVDCMLSHTPELVKFRMASAQVLLGLMLSLLALLAPATWKIGTIICVGRRPLLGFLFAVASPVVAPTFNTESSFQSFISRRDREHIRVPSWIARNLLSEGPQPRNHWQMMLQYSCWLLLYVLSMASAGNVAELAYRITRQSILTFNFGERWMLLFWVYSGLLPHALGVAAVCLRLKKLPPLAGPPGSENPITEGSIRPKPRFRLLSSSFVSIILSWIGAVCSVLHVTFGALMFSSILFLSVGDAGMILLRLFVSTVGVYSAVQLVIAIDRRRTEVVLSEESERPKSG</sequence>
<dbReference type="Proteomes" id="UP000813444">
    <property type="component" value="Unassembled WGS sequence"/>
</dbReference>
<proteinExistence type="predicted"/>
<feature type="signal peptide" evidence="2">
    <location>
        <begin position="1"/>
        <end position="18"/>
    </location>
</feature>
<keyword evidence="2" id="KW-0732">Signal</keyword>
<feature type="transmembrane region" description="Helical" evidence="1">
    <location>
        <begin position="311"/>
        <end position="343"/>
    </location>
</feature>
<name>A0A8K0WND3_9HYPO</name>
<comment type="caution">
    <text evidence="3">The sequence shown here is derived from an EMBL/GenBank/DDBJ whole genome shotgun (WGS) entry which is preliminary data.</text>
</comment>
<feature type="transmembrane region" description="Helical" evidence="1">
    <location>
        <begin position="215"/>
        <end position="233"/>
    </location>
</feature>
<accession>A0A8K0WND3</accession>
<evidence type="ECO:0000256" key="1">
    <source>
        <dbReference type="SAM" id="Phobius"/>
    </source>
</evidence>
<reference evidence="3" key="1">
    <citation type="journal article" date="2021" name="Nat. Commun.">
        <title>Genetic determinants of endophytism in the Arabidopsis root mycobiome.</title>
        <authorList>
            <person name="Mesny F."/>
            <person name="Miyauchi S."/>
            <person name="Thiergart T."/>
            <person name="Pickel B."/>
            <person name="Atanasova L."/>
            <person name="Karlsson M."/>
            <person name="Huettel B."/>
            <person name="Barry K.W."/>
            <person name="Haridas S."/>
            <person name="Chen C."/>
            <person name="Bauer D."/>
            <person name="Andreopoulos W."/>
            <person name="Pangilinan J."/>
            <person name="LaButti K."/>
            <person name="Riley R."/>
            <person name="Lipzen A."/>
            <person name="Clum A."/>
            <person name="Drula E."/>
            <person name="Henrissat B."/>
            <person name="Kohler A."/>
            <person name="Grigoriev I.V."/>
            <person name="Martin F.M."/>
            <person name="Hacquard S."/>
        </authorList>
    </citation>
    <scope>NUCLEOTIDE SEQUENCE</scope>
    <source>
        <strain evidence="3">MPI-CAGE-CH-0235</strain>
    </source>
</reference>
<dbReference type="EMBL" id="JAGPNK010000014">
    <property type="protein sequence ID" value="KAH7309161.1"/>
    <property type="molecule type" value="Genomic_DNA"/>
</dbReference>
<gene>
    <name evidence="3" type="ORF">B0I35DRAFT_491143</name>
</gene>
<feature type="chain" id="PRO_5035464475" evidence="2">
    <location>
        <begin position="19"/>
        <end position="389"/>
    </location>
</feature>
<feature type="transmembrane region" description="Helical" evidence="1">
    <location>
        <begin position="253"/>
        <end position="275"/>
    </location>
</feature>